<dbReference type="AlphaFoldDB" id="A0A5B7HBP4"/>
<accession>A0A5B7HBP4</accession>
<organism evidence="2 3">
    <name type="scientific">Portunus trituberculatus</name>
    <name type="common">Swimming crab</name>
    <name type="synonym">Neptunus trituberculatus</name>
    <dbReference type="NCBI Taxonomy" id="210409"/>
    <lineage>
        <taxon>Eukaryota</taxon>
        <taxon>Metazoa</taxon>
        <taxon>Ecdysozoa</taxon>
        <taxon>Arthropoda</taxon>
        <taxon>Crustacea</taxon>
        <taxon>Multicrustacea</taxon>
        <taxon>Malacostraca</taxon>
        <taxon>Eumalacostraca</taxon>
        <taxon>Eucarida</taxon>
        <taxon>Decapoda</taxon>
        <taxon>Pleocyemata</taxon>
        <taxon>Brachyura</taxon>
        <taxon>Eubrachyura</taxon>
        <taxon>Portunoidea</taxon>
        <taxon>Portunidae</taxon>
        <taxon>Portuninae</taxon>
        <taxon>Portunus</taxon>
    </lineage>
</organism>
<evidence type="ECO:0000313" key="3">
    <source>
        <dbReference type="Proteomes" id="UP000324222"/>
    </source>
</evidence>
<keyword evidence="3" id="KW-1185">Reference proteome</keyword>
<feature type="region of interest" description="Disordered" evidence="1">
    <location>
        <begin position="57"/>
        <end position="104"/>
    </location>
</feature>
<protein>
    <submittedName>
        <fullName evidence="2">Uncharacterized protein</fullName>
    </submittedName>
</protein>
<proteinExistence type="predicted"/>
<dbReference type="EMBL" id="VSRR010026359">
    <property type="protein sequence ID" value="MPC67523.1"/>
    <property type="molecule type" value="Genomic_DNA"/>
</dbReference>
<sequence length="104" mass="10568">MGVGEGVQLAGRDAVHAVHVGEHVGAVPAVLAAHRAQGSAGVALGVVVPHVATQVTAGPELPPTVSTSVPRPARRPRRRRRRQHRRVGGVGGEGLPGVPSSRPA</sequence>
<reference evidence="2 3" key="1">
    <citation type="submission" date="2019-05" db="EMBL/GenBank/DDBJ databases">
        <title>Another draft genome of Portunus trituberculatus and its Hox gene families provides insights of decapod evolution.</title>
        <authorList>
            <person name="Jeong J.-H."/>
            <person name="Song I."/>
            <person name="Kim S."/>
            <person name="Choi T."/>
            <person name="Kim D."/>
            <person name="Ryu S."/>
            <person name="Kim W."/>
        </authorList>
    </citation>
    <scope>NUCLEOTIDE SEQUENCE [LARGE SCALE GENOMIC DNA]</scope>
    <source>
        <tissue evidence="2">Muscle</tissue>
    </source>
</reference>
<evidence type="ECO:0000256" key="1">
    <source>
        <dbReference type="SAM" id="MobiDB-lite"/>
    </source>
</evidence>
<dbReference type="Proteomes" id="UP000324222">
    <property type="component" value="Unassembled WGS sequence"/>
</dbReference>
<name>A0A5B7HBP4_PORTR</name>
<gene>
    <name evidence="2" type="ORF">E2C01_061700</name>
</gene>
<comment type="caution">
    <text evidence="2">The sequence shown here is derived from an EMBL/GenBank/DDBJ whole genome shotgun (WGS) entry which is preliminary data.</text>
</comment>
<feature type="compositionally biased region" description="Basic residues" evidence="1">
    <location>
        <begin position="72"/>
        <end position="87"/>
    </location>
</feature>
<evidence type="ECO:0000313" key="2">
    <source>
        <dbReference type="EMBL" id="MPC67523.1"/>
    </source>
</evidence>